<gene>
    <name evidence="2" type="ORF">WJ96_05195</name>
</gene>
<proteinExistence type="predicted"/>
<organism evidence="2 3">
    <name type="scientific">Burkholderia ubonensis</name>
    <dbReference type="NCBI Taxonomy" id="101571"/>
    <lineage>
        <taxon>Bacteria</taxon>
        <taxon>Pseudomonadati</taxon>
        <taxon>Pseudomonadota</taxon>
        <taxon>Betaproteobacteria</taxon>
        <taxon>Burkholderiales</taxon>
        <taxon>Burkholderiaceae</taxon>
        <taxon>Burkholderia</taxon>
        <taxon>Burkholderia cepacia complex</taxon>
    </lineage>
</organism>
<keyword evidence="1" id="KW-1133">Transmembrane helix</keyword>
<dbReference type="Proteomes" id="UP000056453">
    <property type="component" value="Unassembled WGS sequence"/>
</dbReference>
<feature type="transmembrane region" description="Helical" evidence="1">
    <location>
        <begin position="47"/>
        <end position="68"/>
    </location>
</feature>
<keyword evidence="3" id="KW-1185">Reference proteome</keyword>
<keyword evidence="1" id="KW-0472">Membrane</keyword>
<evidence type="ECO:0000256" key="1">
    <source>
        <dbReference type="SAM" id="Phobius"/>
    </source>
</evidence>
<evidence type="ECO:0000313" key="3">
    <source>
        <dbReference type="Proteomes" id="UP000056453"/>
    </source>
</evidence>
<keyword evidence="1" id="KW-0812">Transmembrane</keyword>
<sequence>MELLPGAKASSARFSVSRVLSPTPAKIGRQLFLVFFSMCPDASLDSVSVSLIVGSVFVFVIRVVLAILDAQRGSISFSIVRARR</sequence>
<dbReference type="AlphaFoldDB" id="A0AAW3MY96"/>
<protein>
    <submittedName>
        <fullName evidence="2">Uncharacterized protein</fullName>
    </submittedName>
</protein>
<dbReference type="EMBL" id="LPBJ01000047">
    <property type="protein sequence ID" value="KVP97967.1"/>
    <property type="molecule type" value="Genomic_DNA"/>
</dbReference>
<comment type="caution">
    <text evidence="2">The sequence shown here is derived from an EMBL/GenBank/DDBJ whole genome shotgun (WGS) entry which is preliminary data.</text>
</comment>
<reference evidence="2 3" key="1">
    <citation type="submission" date="2015-11" db="EMBL/GenBank/DDBJ databases">
        <title>Expanding the genomic diversity of Burkholderia species for the development of highly accurate diagnostics.</title>
        <authorList>
            <person name="Sahl J."/>
            <person name="Keim P."/>
            <person name="Wagner D."/>
        </authorList>
    </citation>
    <scope>NUCLEOTIDE SEQUENCE [LARGE SCALE GENOMIC DNA]</scope>
    <source>
        <strain evidence="2 3">MSMB1808WGS</strain>
    </source>
</reference>
<name>A0AAW3MY96_9BURK</name>
<evidence type="ECO:0000313" key="2">
    <source>
        <dbReference type="EMBL" id="KVP97967.1"/>
    </source>
</evidence>
<accession>A0AAW3MY96</accession>